<dbReference type="InterPro" id="IPR033199">
    <property type="entry name" value="DDAH-like"/>
</dbReference>
<dbReference type="PANTHER" id="PTHR12737:SF9">
    <property type="entry name" value="DIMETHYLARGININASE"/>
    <property type="match status" value="1"/>
</dbReference>
<keyword evidence="5" id="KW-1185">Reference proteome</keyword>
<gene>
    <name evidence="4" type="ORF">K9S39_21790</name>
</gene>
<evidence type="ECO:0000313" key="5">
    <source>
        <dbReference type="Proteomes" id="UP000830115"/>
    </source>
</evidence>
<feature type="region of interest" description="Disordered" evidence="3">
    <location>
        <begin position="212"/>
        <end position="232"/>
    </location>
</feature>
<evidence type="ECO:0000313" key="4">
    <source>
        <dbReference type="EMBL" id="UQA94152.1"/>
    </source>
</evidence>
<dbReference type="Gene3D" id="3.75.10.10">
    <property type="entry name" value="L-arginine/glycine Amidinotransferase, Chain A"/>
    <property type="match status" value="2"/>
</dbReference>
<comment type="similarity">
    <text evidence="1">Belongs to the DDAH family.</text>
</comment>
<dbReference type="RefSeq" id="WP_248865031.1">
    <property type="nucleotide sequence ID" value="NZ_CP086322.1"/>
</dbReference>
<protein>
    <submittedName>
        <fullName evidence="4">Amidinotransferase</fullName>
    </submittedName>
</protein>
<keyword evidence="2" id="KW-0378">Hydrolase</keyword>
<dbReference type="SUPFAM" id="SSF55909">
    <property type="entry name" value="Pentein"/>
    <property type="match status" value="1"/>
</dbReference>
<evidence type="ECO:0000256" key="2">
    <source>
        <dbReference type="ARBA" id="ARBA00022801"/>
    </source>
</evidence>
<accession>A0ABY4M8U3</accession>
<proteinExistence type="inferred from homology"/>
<evidence type="ECO:0000256" key="1">
    <source>
        <dbReference type="ARBA" id="ARBA00008532"/>
    </source>
</evidence>
<dbReference type="Proteomes" id="UP000830115">
    <property type="component" value="Chromosome"/>
</dbReference>
<organism evidence="4 5">
    <name type="scientific">Streptomyces halobius</name>
    <dbReference type="NCBI Taxonomy" id="2879846"/>
    <lineage>
        <taxon>Bacteria</taxon>
        <taxon>Bacillati</taxon>
        <taxon>Actinomycetota</taxon>
        <taxon>Actinomycetes</taxon>
        <taxon>Kitasatosporales</taxon>
        <taxon>Streptomycetaceae</taxon>
        <taxon>Streptomyces</taxon>
    </lineage>
</organism>
<dbReference type="PANTHER" id="PTHR12737">
    <property type="entry name" value="DIMETHYLARGININE DIMETHYLAMINOHYDROLASE"/>
    <property type="match status" value="1"/>
</dbReference>
<evidence type="ECO:0000256" key="3">
    <source>
        <dbReference type="SAM" id="MobiDB-lite"/>
    </source>
</evidence>
<sequence length="328" mass="34723">MSLPADVLTSVPTTASAPHLPAPAPRRYLVCEPRHFDVQYAINPWMRAAAPVDKALASRQWEALISAYREHGHTVETVAPVAGLPDMVFAANAALVVGGRVFGSSFRAVQRQPEAGAYATWFETAGYDVHRPESPCEGEGDLVPAGRCILAGTGFRTSREAHAEVQEFFGLPTIGLRLVDPYFYHLDTALFVLDGTVTMDGTAAATTGAATTATGEATATATDTPTVTAPGGTPTPGEANIAYYPGAFSSGSREVLRHLFPDAVIATRDDAMAFGLNSVSDGRHVFIAPRATGLIDQLTHRGYVPVPVDLSEFHKAGGGIKCCTQEIR</sequence>
<reference evidence="4" key="1">
    <citation type="submission" date="2021-10" db="EMBL/GenBank/DDBJ databases">
        <title>Streptomyces nigrumlapis sp.nov.,an antimicrobial producing actinobacterium isolated from Black Gobi rocks.</title>
        <authorList>
            <person name="Wen Y."/>
            <person name="Zhang W."/>
            <person name="Liu X.G."/>
        </authorList>
    </citation>
    <scope>NUCLEOTIDE SEQUENCE</scope>
    <source>
        <strain evidence="4">ST13-2-2</strain>
    </source>
</reference>
<dbReference type="EMBL" id="CP086322">
    <property type="protein sequence ID" value="UQA94152.1"/>
    <property type="molecule type" value="Genomic_DNA"/>
</dbReference>
<name>A0ABY4M8U3_9ACTN</name>